<reference evidence="3 4" key="1">
    <citation type="journal article" date="2015" name="Genome Biol. Evol.">
        <title>Phylogenomic analyses indicate that early fungi evolved digesting cell walls of algal ancestors of land plants.</title>
        <authorList>
            <person name="Chang Y."/>
            <person name="Wang S."/>
            <person name="Sekimoto S."/>
            <person name="Aerts A.L."/>
            <person name="Choi C."/>
            <person name="Clum A."/>
            <person name="LaButti K.M."/>
            <person name="Lindquist E.A."/>
            <person name="Yee Ngan C."/>
            <person name="Ohm R.A."/>
            <person name="Salamov A.A."/>
            <person name="Grigoriev I.V."/>
            <person name="Spatafora J.W."/>
            <person name="Berbee M.L."/>
        </authorList>
    </citation>
    <scope>NUCLEOTIDE SEQUENCE [LARGE SCALE GENOMIC DNA]</scope>
    <source>
        <strain evidence="3 4">JEL478</strain>
    </source>
</reference>
<keyword evidence="4" id="KW-1185">Reference proteome</keyword>
<feature type="compositionally biased region" description="Low complexity" evidence="1">
    <location>
        <begin position="41"/>
        <end position="50"/>
    </location>
</feature>
<evidence type="ECO:0000313" key="3">
    <source>
        <dbReference type="EMBL" id="KXS12550.1"/>
    </source>
</evidence>
<evidence type="ECO:0000313" key="4">
    <source>
        <dbReference type="Proteomes" id="UP000070544"/>
    </source>
</evidence>
<dbReference type="EMBL" id="KQ965787">
    <property type="protein sequence ID" value="KXS12550.1"/>
    <property type="molecule type" value="Genomic_DNA"/>
</dbReference>
<proteinExistence type="predicted"/>
<feature type="compositionally biased region" description="Pro residues" evidence="1">
    <location>
        <begin position="1"/>
        <end position="12"/>
    </location>
</feature>
<feature type="region of interest" description="Disordered" evidence="1">
    <location>
        <begin position="1"/>
        <end position="81"/>
    </location>
</feature>
<name>A0A139A6U3_GONPJ</name>
<feature type="compositionally biased region" description="Pro residues" evidence="1">
    <location>
        <begin position="51"/>
        <end position="72"/>
    </location>
</feature>
<feature type="compositionally biased region" description="Low complexity" evidence="1">
    <location>
        <begin position="13"/>
        <end position="33"/>
    </location>
</feature>
<gene>
    <name evidence="3" type="ORF">M427DRAFT_395649</name>
</gene>
<dbReference type="STRING" id="1344416.A0A139A6U3"/>
<accession>A0A139A6U3</accession>
<dbReference type="Proteomes" id="UP000070544">
    <property type="component" value="Unassembled WGS sequence"/>
</dbReference>
<dbReference type="AlphaFoldDB" id="A0A139A6U3"/>
<protein>
    <submittedName>
        <fullName evidence="3">Uncharacterized protein</fullName>
    </submittedName>
</protein>
<evidence type="ECO:0000256" key="1">
    <source>
        <dbReference type="SAM" id="MobiDB-lite"/>
    </source>
</evidence>
<keyword evidence="2" id="KW-1133">Transmembrane helix</keyword>
<sequence>MADPKNQPPAYQPPQQGYPGQQYAPPQQGYQQGYPPPQGYPPQQGYASPPAGYPPQGYAPPPQGHYYQPPPVQYAHPPQGGPTVVVMQTGVGCPMGGAHDLDDNFTAAGIILCILFFPLGLLCLFGMMEKSCRKCGQRFA</sequence>
<keyword evidence="2" id="KW-0812">Transmembrane</keyword>
<dbReference type="PANTHER" id="PTHR13551">
    <property type="entry name" value="BRAIN PROTEIN I3"/>
    <property type="match status" value="1"/>
</dbReference>
<dbReference type="Pfam" id="PF10164">
    <property type="entry name" value="BRI3"/>
    <property type="match status" value="1"/>
</dbReference>
<evidence type="ECO:0000256" key="2">
    <source>
        <dbReference type="SAM" id="Phobius"/>
    </source>
</evidence>
<organism evidence="3 4">
    <name type="scientific">Gonapodya prolifera (strain JEL478)</name>
    <name type="common">Monoblepharis prolifera</name>
    <dbReference type="NCBI Taxonomy" id="1344416"/>
    <lineage>
        <taxon>Eukaryota</taxon>
        <taxon>Fungi</taxon>
        <taxon>Fungi incertae sedis</taxon>
        <taxon>Chytridiomycota</taxon>
        <taxon>Chytridiomycota incertae sedis</taxon>
        <taxon>Monoblepharidomycetes</taxon>
        <taxon>Monoblepharidales</taxon>
        <taxon>Gonapodyaceae</taxon>
        <taxon>Gonapodya</taxon>
    </lineage>
</organism>
<feature type="transmembrane region" description="Helical" evidence="2">
    <location>
        <begin position="105"/>
        <end position="128"/>
    </location>
</feature>
<keyword evidence="2" id="KW-0472">Membrane</keyword>
<dbReference type="InterPro" id="IPR019317">
    <property type="entry name" value="BRI3"/>
</dbReference>